<gene>
    <name evidence="3" type="ORF">GH811_15750</name>
</gene>
<feature type="region of interest" description="Disordered" evidence="1">
    <location>
        <begin position="1"/>
        <end position="23"/>
    </location>
</feature>
<keyword evidence="4" id="KW-1185">Reference proteome</keyword>
<proteinExistence type="predicted"/>
<protein>
    <submittedName>
        <fullName evidence="3">Rhodanese-like domain-containing protein</fullName>
    </submittedName>
</protein>
<organism evidence="3 4">
    <name type="scientific">Acetobacterium malicum</name>
    <dbReference type="NCBI Taxonomy" id="52692"/>
    <lineage>
        <taxon>Bacteria</taxon>
        <taxon>Bacillati</taxon>
        <taxon>Bacillota</taxon>
        <taxon>Clostridia</taxon>
        <taxon>Eubacteriales</taxon>
        <taxon>Eubacteriaceae</taxon>
        <taxon>Acetobacterium</taxon>
    </lineage>
</organism>
<dbReference type="PANTHER" id="PTHR44086:SF10">
    <property type="entry name" value="THIOSULFATE SULFURTRANSFERASE_RHODANESE-LIKE DOMAIN-CONTAINING PROTEIN 3"/>
    <property type="match status" value="1"/>
</dbReference>
<evidence type="ECO:0000313" key="3">
    <source>
        <dbReference type="EMBL" id="MBC3901071.1"/>
    </source>
</evidence>
<dbReference type="PANTHER" id="PTHR44086">
    <property type="entry name" value="THIOSULFATE SULFURTRANSFERASE RDL2, MITOCHONDRIAL-RELATED"/>
    <property type="match status" value="1"/>
</dbReference>
<dbReference type="CDD" id="cd00158">
    <property type="entry name" value="RHOD"/>
    <property type="match status" value="1"/>
</dbReference>
<evidence type="ECO:0000313" key="4">
    <source>
        <dbReference type="Proteomes" id="UP000622405"/>
    </source>
</evidence>
<evidence type="ECO:0000256" key="1">
    <source>
        <dbReference type="SAM" id="MobiDB-lite"/>
    </source>
</evidence>
<dbReference type="RefSeq" id="WP_026395036.1">
    <property type="nucleotide sequence ID" value="NZ_WJBE01000020.1"/>
</dbReference>
<dbReference type="Proteomes" id="UP000622405">
    <property type="component" value="Unassembled WGS sequence"/>
</dbReference>
<sequence>MLNLLSRKSESKNSVKRISPDEAKKRLDANEPIVLLDVREKAEYANQHIPNSINLPLSNILAVGEILPDKNATIFVYCLSGGRSQSAASQMVKMGYQNIYNLGGISGWKYGTVSGSH</sequence>
<name>A0ABR6Z1C0_9FIRM</name>
<dbReference type="PROSITE" id="PS50206">
    <property type="entry name" value="RHODANESE_3"/>
    <property type="match status" value="1"/>
</dbReference>
<reference evidence="3 4" key="1">
    <citation type="journal article" date="2020" name="mSystems">
        <title>Defining Genomic and Predicted Metabolic Features of the Acetobacterium Genus.</title>
        <authorList>
            <person name="Ross D.E."/>
            <person name="Marshall C.W."/>
            <person name="Gulliver D."/>
            <person name="May H.D."/>
            <person name="Norman R.S."/>
        </authorList>
    </citation>
    <scope>NUCLEOTIDE SEQUENCE [LARGE SCALE GENOMIC DNA]</scope>
    <source>
        <strain evidence="3 4">DSM 4132</strain>
    </source>
</reference>
<dbReference type="InterPro" id="IPR001763">
    <property type="entry name" value="Rhodanese-like_dom"/>
</dbReference>
<comment type="caution">
    <text evidence="3">The sequence shown here is derived from an EMBL/GenBank/DDBJ whole genome shotgun (WGS) entry which is preliminary data.</text>
</comment>
<feature type="domain" description="Rhodanese" evidence="2">
    <location>
        <begin position="29"/>
        <end position="114"/>
    </location>
</feature>
<dbReference type="Pfam" id="PF00581">
    <property type="entry name" value="Rhodanese"/>
    <property type="match status" value="1"/>
</dbReference>
<feature type="compositionally biased region" description="Basic and acidic residues" evidence="1">
    <location>
        <begin position="7"/>
        <end position="23"/>
    </location>
</feature>
<accession>A0ABR6Z1C0</accession>
<dbReference type="Gene3D" id="3.40.250.10">
    <property type="entry name" value="Rhodanese-like domain"/>
    <property type="match status" value="1"/>
</dbReference>
<evidence type="ECO:0000259" key="2">
    <source>
        <dbReference type="PROSITE" id="PS50206"/>
    </source>
</evidence>
<dbReference type="SMART" id="SM00450">
    <property type="entry name" value="RHOD"/>
    <property type="match status" value="1"/>
</dbReference>
<dbReference type="SUPFAM" id="SSF52821">
    <property type="entry name" value="Rhodanese/Cell cycle control phosphatase"/>
    <property type="match status" value="1"/>
</dbReference>
<dbReference type="InterPro" id="IPR036873">
    <property type="entry name" value="Rhodanese-like_dom_sf"/>
</dbReference>
<dbReference type="EMBL" id="WJBE01000020">
    <property type="protein sequence ID" value="MBC3901071.1"/>
    <property type="molecule type" value="Genomic_DNA"/>
</dbReference>